<geneLocation type="plasmid" evidence="2">
    <name>phma133</name>
</geneLocation>
<dbReference type="Proteomes" id="UP000298722">
    <property type="component" value="Plasmid pHMA133"/>
</dbReference>
<keyword evidence="1" id="KW-0614">Plasmid</keyword>
<dbReference type="EMBL" id="CP039135">
    <property type="protein sequence ID" value="QCP89611.1"/>
    <property type="molecule type" value="Genomic_DNA"/>
</dbReference>
<reference evidence="1 2" key="1">
    <citation type="submission" date="2019-04" db="EMBL/GenBank/DDBJ databases">
        <title>Methylomes of two halophilic Archaea, Haloarcula marismortui and Haloferax mediterranei.</title>
        <authorList>
            <person name="DasSarma S."/>
            <person name="DasSarma P."/>
            <person name="DasSarma S."/>
            <person name="Fomenkov A."/>
            <person name="Vincze T."/>
            <person name="Anton B.P."/>
            <person name="Roberts R.J."/>
        </authorList>
    </citation>
    <scope>NUCLEOTIDE SEQUENCE [LARGE SCALE GENOMIC DNA]</scope>
    <source>
        <strain evidence="1 2">ATCC 43049</strain>
        <plasmid evidence="2">phma133</plasmid>
    </source>
</reference>
<gene>
    <name evidence="1" type="ORF">E6P14_01405</name>
</gene>
<evidence type="ECO:0000313" key="2">
    <source>
        <dbReference type="Proteomes" id="UP000298722"/>
    </source>
</evidence>
<accession>A0A4V1ELM9</accession>
<proteinExistence type="predicted"/>
<organism evidence="1 2">
    <name type="scientific">Haloarcula marismortui (strain ATCC 43049 / DSM 3752 / JCM 8966 / VKM B-1809)</name>
    <name type="common">Halobacterium marismortui</name>
    <dbReference type="NCBI Taxonomy" id="272569"/>
    <lineage>
        <taxon>Archaea</taxon>
        <taxon>Methanobacteriati</taxon>
        <taxon>Methanobacteriota</taxon>
        <taxon>Stenosarchaea group</taxon>
        <taxon>Halobacteria</taxon>
        <taxon>Halobacteriales</taxon>
        <taxon>Haloarculaceae</taxon>
        <taxon>Haloarcula</taxon>
    </lineage>
</organism>
<protein>
    <submittedName>
        <fullName evidence="1">Uncharacterized protein</fullName>
    </submittedName>
</protein>
<sequence length="72" mass="8202">MSSVLKTCSTVALSGRTEQVVDTSDLSYRFLVRTSAPPPTWTRYLSNARGEPYRKRCCTEYTGAPDWFLDYV</sequence>
<name>A0A4V1ELM9_HALMA</name>
<evidence type="ECO:0000313" key="1">
    <source>
        <dbReference type="EMBL" id="QCP89611.1"/>
    </source>
</evidence>
<dbReference type="AlphaFoldDB" id="A0A4V1ELM9"/>